<dbReference type="RefSeq" id="WP_145667515.1">
    <property type="nucleotide sequence ID" value="NZ_VIWO01000002.1"/>
</dbReference>
<feature type="compositionally biased region" description="Polar residues" evidence="1">
    <location>
        <begin position="8"/>
        <end position="21"/>
    </location>
</feature>
<keyword evidence="4" id="KW-1185">Reference proteome</keyword>
<accession>A0A561PXT7</accession>
<comment type="caution">
    <text evidence="3">The sequence shown here is derived from an EMBL/GenBank/DDBJ whole genome shotgun (WGS) entry which is preliminary data.</text>
</comment>
<feature type="region of interest" description="Disordered" evidence="1">
    <location>
        <begin position="158"/>
        <end position="177"/>
    </location>
</feature>
<proteinExistence type="predicted"/>
<evidence type="ECO:0000313" key="3">
    <source>
        <dbReference type="EMBL" id="TWF42916.1"/>
    </source>
</evidence>
<protein>
    <submittedName>
        <fullName evidence="3">Uncharacterized protein DUF4157</fullName>
    </submittedName>
</protein>
<dbReference type="OrthoDB" id="292792at2"/>
<feature type="domain" description="eCIS core" evidence="2">
    <location>
        <begin position="73"/>
        <end position="138"/>
    </location>
</feature>
<dbReference type="AlphaFoldDB" id="A0A561PXT7"/>
<evidence type="ECO:0000256" key="1">
    <source>
        <dbReference type="SAM" id="MobiDB-lite"/>
    </source>
</evidence>
<dbReference type="EMBL" id="VIWO01000002">
    <property type="protein sequence ID" value="TWF42916.1"/>
    <property type="molecule type" value="Genomic_DNA"/>
</dbReference>
<feature type="region of interest" description="Disordered" evidence="1">
    <location>
        <begin position="1"/>
        <end position="58"/>
    </location>
</feature>
<organism evidence="3 4">
    <name type="scientific">Chitinophaga polysaccharea</name>
    <dbReference type="NCBI Taxonomy" id="1293035"/>
    <lineage>
        <taxon>Bacteria</taxon>
        <taxon>Pseudomonadati</taxon>
        <taxon>Bacteroidota</taxon>
        <taxon>Chitinophagia</taxon>
        <taxon>Chitinophagales</taxon>
        <taxon>Chitinophagaceae</taxon>
        <taxon>Chitinophaga</taxon>
    </lineage>
</organism>
<dbReference type="InterPro" id="IPR025295">
    <property type="entry name" value="eCIS_core_dom"/>
</dbReference>
<dbReference type="Proteomes" id="UP000320811">
    <property type="component" value="Unassembled WGS sequence"/>
</dbReference>
<sequence length="177" mass="19181">MLQENKNHQSTPASPAATPTQHLLGVAMPAVQPLQKKRSTLQEDEPVQMKALSDEPARATVKPFQLKANNSELPDQLKTGIENLSGFSMDDVKVHYNSDKPAQLQAFAYAQGNDIHIGPGQEKHLPHEAWHVVQQKQGRVAANLQMKGAMINDDSSLEKEADTMGEKAVGLNGAGKG</sequence>
<gene>
    <name evidence="3" type="ORF">FHW36_102678</name>
</gene>
<name>A0A561PXT7_9BACT</name>
<evidence type="ECO:0000313" key="4">
    <source>
        <dbReference type="Proteomes" id="UP000320811"/>
    </source>
</evidence>
<reference evidence="3 4" key="1">
    <citation type="submission" date="2019-06" db="EMBL/GenBank/DDBJ databases">
        <title>Sorghum-associated microbial communities from plants grown in Nebraska, USA.</title>
        <authorList>
            <person name="Schachtman D."/>
        </authorList>
    </citation>
    <scope>NUCLEOTIDE SEQUENCE [LARGE SCALE GENOMIC DNA]</scope>
    <source>
        <strain evidence="3 4">1209</strain>
    </source>
</reference>
<evidence type="ECO:0000259" key="2">
    <source>
        <dbReference type="Pfam" id="PF13699"/>
    </source>
</evidence>
<dbReference type="Pfam" id="PF13699">
    <property type="entry name" value="eCIS_core"/>
    <property type="match status" value="1"/>
</dbReference>